<evidence type="ECO:0000313" key="2">
    <source>
        <dbReference type="Proteomes" id="UP000078200"/>
    </source>
</evidence>
<dbReference type="AlphaFoldDB" id="A0A1A9UEU6"/>
<dbReference type="Proteomes" id="UP000078200">
    <property type="component" value="Unassembled WGS sequence"/>
</dbReference>
<evidence type="ECO:0000313" key="1">
    <source>
        <dbReference type="EnsemblMetazoa" id="GAUT002527-PA"/>
    </source>
</evidence>
<proteinExistence type="predicted"/>
<dbReference type="EnsemblMetazoa" id="GAUT002527-RA">
    <property type="protein sequence ID" value="GAUT002527-PA"/>
    <property type="gene ID" value="GAUT002527"/>
</dbReference>
<name>A0A1A9UEU6_GLOAU</name>
<sequence length="152" mass="16235">MNVTFWWNKETVDTKLALPNDIRHTFNNAGLETIITHLNKRRSSSYLAKTVGNSDCRRSNPIGFESGLIFAIPLSSVTSVGVHTLAVGSLSRSIVRCPSEKVLSQVTALPGMGGTNSVSVSKSSGNVVSSFGVVFSETWLKPAALDTEGHQG</sequence>
<accession>A0A1A9UEU6</accession>
<reference evidence="1" key="1">
    <citation type="submission" date="2020-05" db="UniProtKB">
        <authorList>
            <consortium name="EnsemblMetazoa"/>
        </authorList>
    </citation>
    <scope>IDENTIFICATION</scope>
    <source>
        <strain evidence="1">TTRI</strain>
    </source>
</reference>
<dbReference type="VEuPathDB" id="VectorBase:GAUT002527"/>
<organism evidence="1 2">
    <name type="scientific">Glossina austeni</name>
    <name type="common">Savannah tsetse fly</name>
    <dbReference type="NCBI Taxonomy" id="7395"/>
    <lineage>
        <taxon>Eukaryota</taxon>
        <taxon>Metazoa</taxon>
        <taxon>Ecdysozoa</taxon>
        <taxon>Arthropoda</taxon>
        <taxon>Hexapoda</taxon>
        <taxon>Insecta</taxon>
        <taxon>Pterygota</taxon>
        <taxon>Neoptera</taxon>
        <taxon>Endopterygota</taxon>
        <taxon>Diptera</taxon>
        <taxon>Brachycera</taxon>
        <taxon>Muscomorpha</taxon>
        <taxon>Hippoboscoidea</taxon>
        <taxon>Glossinidae</taxon>
        <taxon>Glossina</taxon>
    </lineage>
</organism>
<protein>
    <submittedName>
        <fullName evidence="1">Uncharacterized protein</fullName>
    </submittedName>
</protein>
<keyword evidence="2" id="KW-1185">Reference proteome</keyword>